<dbReference type="Pfam" id="PF13439">
    <property type="entry name" value="Glyco_transf_4"/>
    <property type="match status" value="1"/>
</dbReference>
<dbReference type="CDD" id="cd03801">
    <property type="entry name" value="GT4_PimA-like"/>
    <property type="match status" value="1"/>
</dbReference>
<evidence type="ECO:0000313" key="3">
    <source>
        <dbReference type="EMBL" id="VAX05525.1"/>
    </source>
</evidence>
<dbReference type="AlphaFoldDB" id="A0A3B1BH74"/>
<dbReference type="PANTHER" id="PTHR12526">
    <property type="entry name" value="GLYCOSYLTRANSFERASE"/>
    <property type="match status" value="1"/>
</dbReference>
<accession>A0A3B1BH74</accession>
<proteinExistence type="predicted"/>
<dbReference type="EMBL" id="UOFX01000006">
    <property type="protein sequence ID" value="VAX05525.1"/>
    <property type="molecule type" value="Genomic_DNA"/>
</dbReference>
<dbReference type="Pfam" id="PF00534">
    <property type="entry name" value="Glycos_transf_1"/>
    <property type="match status" value="1"/>
</dbReference>
<feature type="domain" description="Glycosyltransferase subfamily 4-like N-terminal" evidence="2">
    <location>
        <begin position="13"/>
        <end position="172"/>
    </location>
</feature>
<name>A0A3B1BH74_9ZZZZ</name>
<sequence>MKLAFVLFKYFPFGGLQRDMLRIAHVCQTRGHDIHVYCLTWEGAVPAGVELHLLPIKRLTNHAKYEAFHKALQIRLEHDGIEGVIGFNRMPGLDLYYAADACFKEKLSQRNRLIQLGPRYRHFLEYEEAVFGAKSQTHVLLISPPQLENFVQHYGTSRDRLHLLPPGITRDRVVPPNAEEVRAQFRQEFNLADEQHLLLAIGSGFKTKGLDRTLKAIHSLPRELRERTRLIAMGNDNPRSFIKMAKRLGLEEQFEVMSGRDDVPRFLQGGDLLMHPAYNENTGTVLLEALVAGLPVLTTESCGYAFHVEQSGGGRVVPSPFKQERLNQELLQMLDSPQRDQWRKNGIAYGAVEDLYSMPELAADIILNRVDAK</sequence>
<evidence type="ECO:0000259" key="2">
    <source>
        <dbReference type="Pfam" id="PF13439"/>
    </source>
</evidence>
<dbReference type="InterPro" id="IPR001296">
    <property type="entry name" value="Glyco_trans_1"/>
</dbReference>
<dbReference type="InterPro" id="IPR028098">
    <property type="entry name" value="Glyco_trans_4-like_N"/>
</dbReference>
<dbReference type="GO" id="GO:0016757">
    <property type="term" value="F:glycosyltransferase activity"/>
    <property type="evidence" value="ECO:0007669"/>
    <property type="project" value="InterPro"/>
</dbReference>
<dbReference type="SUPFAM" id="SSF53756">
    <property type="entry name" value="UDP-Glycosyltransferase/glycogen phosphorylase"/>
    <property type="match status" value="1"/>
</dbReference>
<dbReference type="PANTHER" id="PTHR12526:SF641">
    <property type="entry name" value="LIPOPOLYSACCHARIDE CORE BIOSYNTHESIS PROTEIN RFAG"/>
    <property type="match status" value="1"/>
</dbReference>
<evidence type="ECO:0000259" key="1">
    <source>
        <dbReference type="Pfam" id="PF00534"/>
    </source>
</evidence>
<protein>
    <submittedName>
        <fullName evidence="3">UDP-glucose:(Heptosyl) LPS alpha1,3-glucosyltransferase WaaG</fullName>
    </submittedName>
</protein>
<feature type="domain" description="Glycosyl transferase family 1" evidence="1">
    <location>
        <begin position="182"/>
        <end position="346"/>
    </location>
</feature>
<keyword evidence="3" id="KW-0808">Transferase</keyword>
<organism evidence="3">
    <name type="scientific">hydrothermal vent metagenome</name>
    <dbReference type="NCBI Taxonomy" id="652676"/>
    <lineage>
        <taxon>unclassified sequences</taxon>
        <taxon>metagenomes</taxon>
        <taxon>ecological metagenomes</taxon>
    </lineage>
</organism>
<gene>
    <name evidence="3" type="ORF">MNBD_GAMMA26-1601</name>
</gene>
<reference evidence="3" key="1">
    <citation type="submission" date="2018-06" db="EMBL/GenBank/DDBJ databases">
        <authorList>
            <person name="Zhirakovskaya E."/>
        </authorList>
    </citation>
    <scope>NUCLEOTIDE SEQUENCE</scope>
</reference>
<dbReference type="Gene3D" id="3.40.50.2000">
    <property type="entry name" value="Glycogen Phosphorylase B"/>
    <property type="match status" value="2"/>
</dbReference>